<dbReference type="GO" id="GO:0005829">
    <property type="term" value="C:cytosol"/>
    <property type="evidence" value="ECO:0007669"/>
    <property type="project" value="TreeGrafter"/>
</dbReference>
<feature type="compositionally biased region" description="Low complexity" evidence="1">
    <location>
        <begin position="31"/>
        <end position="56"/>
    </location>
</feature>
<feature type="region of interest" description="Disordered" evidence="1">
    <location>
        <begin position="142"/>
        <end position="176"/>
    </location>
</feature>
<feature type="compositionally biased region" description="Basic and acidic residues" evidence="1">
    <location>
        <begin position="88"/>
        <end position="105"/>
    </location>
</feature>
<comment type="caution">
    <text evidence="3">The sequence shown here is derived from an EMBL/GenBank/DDBJ whole genome shotgun (WGS) entry which is preliminary data.</text>
</comment>
<feature type="compositionally biased region" description="Low complexity" evidence="1">
    <location>
        <begin position="221"/>
        <end position="235"/>
    </location>
</feature>
<dbReference type="GO" id="GO:0016020">
    <property type="term" value="C:membrane"/>
    <property type="evidence" value="ECO:0007669"/>
    <property type="project" value="TreeGrafter"/>
</dbReference>
<evidence type="ECO:0000256" key="1">
    <source>
        <dbReference type="SAM" id="MobiDB-lite"/>
    </source>
</evidence>
<evidence type="ECO:0000256" key="2">
    <source>
        <dbReference type="SAM" id="Phobius"/>
    </source>
</evidence>
<feature type="transmembrane region" description="Helical" evidence="2">
    <location>
        <begin position="493"/>
        <end position="516"/>
    </location>
</feature>
<feature type="region of interest" description="Disordered" evidence="1">
    <location>
        <begin position="1"/>
        <end position="74"/>
    </location>
</feature>
<dbReference type="Proteomes" id="UP000269221">
    <property type="component" value="Unassembled WGS sequence"/>
</dbReference>
<feature type="transmembrane region" description="Helical" evidence="2">
    <location>
        <begin position="409"/>
        <end position="427"/>
    </location>
</feature>
<keyword evidence="2" id="KW-0472">Membrane</keyword>
<dbReference type="GO" id="GO:1990635">
    <property type="term" value="C:proximal dendrite"/>
    <property type="evidence" value="ECO:0007669"/>
    <property type="project" value="TreeGrafter"/>
</dbReference>
<accession>A0A3M0JME3</accession>
<dbReference type="GO" id="GO:0051216">
    <property type="term" value="P:cartilage development"/>
    <property type="evidence" value="ECO:0007669"/>
    <property type="project" value="InterPro"/>
</dbReference>
<dbReference type="InterPro" id="IPR031500">
    <property type="entry name" value="SNORC"/>
</dbReference>
<dbReference type="InterPro" id="IPR051640">
    <property type="entry name" value="GRB10-interact_GYF"/>
</dbReference>
<evidence type="ECO:0000313" key="3">
    <source>
        <dbReference type="EMBL" id="RMC02212.1"/>
    </source>
</evidence>
<keyword evidence="4" id="KW-1185">Reference proteome</keyword>
<feature type="compositionally biased region" description="Basic and acidic residues" evidence="1">
    <location>
        <begin position="1"/>
        <end position="30"/>
    </location>
</feature>
<dbReference type="Pfam" id="PF15756">
    <property type="entry name" value="DUF4690"/>
    <property type="match status" value="1"/>
</dbReference>
<keyword evidence="2" id="KW-1133">Transmembrane helix</keyword>
<name>A0A3M0JME3_HIRRU</name>
<reference evidence="3 4" key="1">
    <citation type="submission" date="2018-07" db="EMBL/GenBank/DDBJ databases">
        <title>A high quality draft genome assembly of the barn swallow (H. rustica rustica).</title>
        <authorList>
            <person name="Formenti G."/>
            <person name="Chiara M."/>
            <person name="Poveda L."/>
            <person name="Francoijs K.-J."/>
            <person name="Bonisoli-Alquati A."/>
            <person name="Canova L."/>
            <person name="Gianfranceschi L."/>
            <person name="Horner D.S."/>
            <person name="Saino N."/>
        </authorList>
    </citation>
    <scope>NUCLEOTIDE SEQUENCE [LARGE SCALE GENOMIC DNA]</scope>
    <source>
        <strain evidence="3">Chelidonia</strain>
        <tissue evidence="3">Blood</tissue>
    </source>
</reference>
<dbReference type="PANTHER" id="PTHR14445:SF38">
    <property type="entry name" value="GRB10-INTERACTING GYF PROTEIN 2"/>
    <property type="match status" value="1"/>
</dbReference>
<proteinExistence type="predicted"/>
<dbReference type="STRING" id="333673.A0A3M0JME3"/>
<dbReference type="GO" id="GO:0048009">
    <property type="term" value="P:insulin-like growth factor receptor signaling pathway"/>
    <property type="evidence" value="ECO:0007669"/>
    <property type="project" value="TreeGrafter"/>
</dbReference>
<protein>
    <submittedName>
        <fullName evidence="3">Uncharacterized protein</fullName>
    </submittedName>
</protein>
<dbReference type="PANTHER" id="PTHR14445">
    <property type="entry name" value="GRB10 INTERACTING GYF PROTEIN"/>
    <property type="match status" value="1"/>
</dbReference>
<organism evidence="3 4">
    <name type="scientific">Hirundo rustica rustica</name>
    <dbReference type="NCBI Taxonomy" id="333673"/>
    <lineage>
        <taxon>Eukaryota</taxon>
        <taxon>Metazoa</taxon>
        <taxon>Chordata</taxon>
        <taxon>Craniata</taxon>
        <taxon>Vertebrata</taxon>
        <taxon>Euteleostomi</taxon>
        <taxon>Archelosauria</taxon>
        <taxon>Archosauria</taxon>
        <taxon>Dinosauria</taxon>
        <taxon>Saurischia</taxon>
        <taxon>Theropoda</taxon>
        <taxon>Coelurosauria</taxon>
        <taxon>Aves</taxon>
        <taxon>Neognathae</taxon>
        <taxon>Neoaves</taxon>
        <taxon>Telluraves</taxon>
        <taxon>Australaves</taxon>
        <taxon>Passeriformes</taxon>
        <taxon>Sylvioidea</taxon>
        <taxon>Hirundinidae</taxon>
        <taxon>Hirundo</taxon>
    </lineage>
</organism>
<gene>
    <name evidence="3" type="ORF">DUI87_21379</name>
</gene>
<sequence>MEEEAARQRLEEEERKRKELELQRQKEIMRQRQQQQEALRRLQQQQQQQQLAQMKLPSSSTWGQQSNSGACQSQTTLSLAEIQKLEEERERQLREEQRRQQRELMKALQQQQQQQQQKLSGWGNVTKPTGTTKSLLEIQQEEARQMQKQQQQQHQQPNRVRNTTHSNLHTSIGNSVWGSLNTNPSNQWASDLVSSIWSNADTKNSNMGFWDDAVKEVGPRNSTNKNKSNASLSKSVGITSRQNKKVEEEEKLLKLFQGVNKAQDGFTQWCEQMLHALNTANNLDVPTFVSFLKEVESPYEVHDYIRAYLGDTPEAKEFAKQFLERRAKQKASQQRQQQQQDSVWGMNHSSLHSVFQTNQSNNQQSNFEAVQSGKKKKKQKMVRADPSLLGFLLMLFLRKAMPYHRVLRLVLLTLCSILVPAVLAAEYPQDPVPTLWNEPPELPSGAGPLDAATGTARLSDATAFPPYTSEQEPEDTTHLHRLDAGDGSLGPGAIGAIVIASLLGTSVLVALVVITLRKFSAS</sequence>
<feature type="compositionally biased region" description="Polar residues" evidence="1">
    <location>
        <begin position="157"/>
        <end position="176"/>
    </location>
</feature>
<evidence type="ECO:0000313" key="4">
    <source>
        <dbReference type="Proteomes" id="UP000269221"/>
    </source>
</evidence>
<feature type="compositionally biased region" description="Low complexity" evidence="1">
    <location>
        <begin position="146"/>
        <end position="156"/>
    </location>
</feature>
<feature type="region of interest" description="Disordered" evidence="1">
    <location>
        <begin position="362"/>
        <end position="381"/>
    </location>
</feature>
<dbReference type="GO" id="GO:0031982">
    <property type="term" value="C:vesicle"/>
    <property type="evidence" value="ECO:0007669"/>
    <property type="project" value="TreeGrafter"/>
</dbReference>
<dbReference type="OrthoDB" id="8941387at2759"/>
<dbReference type="AlphaFoldDB" id="A0A3M0JME3"/>
<feature type="compositionally biased region" description="Polar residues" evidence="1">
    <location>
        <begin position="57"/>
        <end position="74"/>
    </location>
</feature>
<feature type="region of interest" description="Disordered" evidence="1">
    <location>
        <begin position="88"/>
        <end position="130"/>
    </location>
</feature>
<dbReference type="EMBL" id="QRBI01000134">
    <property type="protein sequence ID" value="RMC02212.1"/>
    <property type="molecule type" value="Genomic_DNA"/>
</dbReference>
<feature type="region of interest" description="Disordered" evidence="1">
    <location>
        <begin position="217"/>
        <end position="240"/>
    </location>
</feature>
<keyword evidence="2" id="KW-0812">Transmembrane</keyword>
<dbReference type="GO" id="GO:0043204">
    <property type="term" value="C:perikaryon"/>
    <property type="evidence" value="ECO:0007669"/>
    <property type="project" value="TreeGrafter"/>
</dbReference>